<dbReference type="GO" id="GO:0003700">
    <property type="term" value="F:DNA-binding transcription factor activity"/>
    <property type="evidence" value="ECO:0007669"/>
    <property type="project" value="InterPro"/>
</dbReference>
<dbReference type="PROSITE" id="PS00552">
    <property type="entry name" value="HTH_MERR_1"/>
    <property type="match status" value="1"/>
</dbReference>
<dbReference type="SMART" id="SM00422">
    <property type="entry name" value="HTH_MERR"/>
    <property type="match status" value="1"/>
</dbReference>
<evidence type="ECO:0000256" key="1">
    <source>
        <dbReference type="ARBA" id="ARBA00023125"/>
    </source>
</evidence>
<dbReference type="PRINTS" id="PR00040">
    <property type="entry name" value="HTHMERR"/>
</dbReference>
<dbReference type="Proteomes" id="UP000295793">
    <property type="component" value="Unassembled WGS sequence"/>
</dbReference>
<evidence type="ECO:0000313" key="3">
    <source>
        <dbReference type="EMBL" id="TCS38992.1"/>
    </source>
</evidence>
<dbReference type="Gene3D" id="1.10.1660.10">
    <property type="match status" value="1"/>
</dbReference>
<dbReference type="Pfam" id="PF13411">
    <property type="entry name" value="MerR_1"/>
    <property type="match status" value="1"/>
</dbReference>
<proteinExistence type="predicted"/>
<keyword evidence="4" id="KW-1185">Reference proteome</keyword>
<dbReference type="PANTHER" id="PTHR30204">
    <property type="entry name" value="REDOX-CYCLING DRUG-SENSING TRANSCRIPTIONAL ACTIVATOR SOXR"/>
    <property type="match status" value="1"/>
</dbReference>
<dbReference type="OrthoDB" id="9808480at2"/>
<dbReference type="InterPro" id="IPR047057">
    <property type="entry name" value="MerR_fam"/>
</dbReference>
<feature type="domain" description="HTH merR-type" evidence="2">
    <location>
        <begin position="11"/>
        <end position="80"/>
    </location>
</feature>
<protein>
    <submittedName>
        <fullName evidence="3">DNA-binding transcriptional MerR regulator</fullName>
    </submittedName>
</protein>
<comment type="caution">
    <text evidence="3">The sequence shown here is derived from an EMBL/GenBank/DDBJ whole genome shotgun (WGS) entry which is preliminary data.</text>
</comment>
<reference evidence="3 4" key="1">
    <citation type="submission" date="2019-03" db="EMBL/GenBank/DDBJ databases">
        <title>Genomic Encyclopedia of Archaeal and Bacterial Type Strains, Phase II (KMG-II): from individual species to whole genera.</title>
        <authorList>
            <person name="Goeker M."/>
        </authorList>
    </citation>
    <scope>NUCLEOTIDE SEQUENCE [LARGE SCALE GENOMIC DNA]</scope>
    <source>
        <strain evidence="3 4">DSM 15388</strain>
    </source>
</reference>
<evidence type="ECO:0000259" key="2">
    <source>
        <dbReference type="PROSITE" id="PS50937"/>
    </source>
</evidence>
<sequence>MTIKTKAKETWLTPAQMSERSGVSIDTLRYYEKEGLLQNVSRAASGHRRYSSEDILWVEVLRCLRNTGMSIDQLRHYCALGAQGTGTEPERLALLNAHRQKVLQDIEKMQKALELIDHKISFYGSKTE</sequence>
<dbReference type="GO" id="GO:0003677">
    <property type="term" value="F:DNA binding"/>
    <property type="evidence" value="ECO:0007669"/>
    <property type="project" value="UniProtKB-KW"/>
</dbReference>
<dbReference type="PANTHER" id="PTHR30204:SF98">
    <property type="entry name" value="HTH-TYPE TRANSCRIPTIONAL REGULATOR ADHR"/>
    <property type="match status" value="1"/>
</dbReference>
<dbReference type="InterPro" id="IPR009061">
    <property type="entry name" value="DNA-bd_dom_put_sf"/>
</dbReference>
<dbReference type="PROSITE" id="PS50937">
    <property type="entry name" value="HTH_MERR_2"/>
    <property type="match status" value="1"/>
</dbReference>
<dbReference type="EMBL" id="SLZR01000013">
    <property type="protein sequence ID" value="TCS38992.1"/>
    <property type="molecule type" value="Genomic_DNA"/>
</dbReference>
<name>A0A4R3I0D5_9GAMM</name>
<dbReference type="CDD" id="cd01109">
    <property type="entry name" value="HTH_YyaN"/>
    <property type="match status" value="1"/>
</dbReference>
<dbReference type="SUPFAM" id="SSF46955">
    <property type="entry name" value="Putative DNA-binding domain"/>
    <property type="match status" value="1"/>
</dbReference>
<dbReference type="RefSeq" id="WP_132702462.1">
    <property type="nucleotide sequence ID" value="NZ_SLZR01000013.1"/>
</dbReference>
<evidence type="ECO:0000313" key="4">
    <source>
        <dbReference type="Proteomes" id="UP000295793"/>
    </source>
</evidence>
<dbReference type="InterPro" id="IPR000551">
    <property type="entry name" value="MerR-type_HTH_dom"/>
</dbReference>
<gene>
    <name evidence="3" type="ORF">BCF53_11338</name>
</gene>
<dbReference type="AlphaFoldDB" id="A0A4R3I0D5"/>
<organism evidence="3 4">
    <name type="scientific">Reinekea marinisedimentorum</name>
    <dbReference type="NCBI Taxonomy" id="230495"/>
    <lineage>
        <taxon>Bacteria</taxon>
        <taxon>Pseudomonadati</taxon>
        <taxon>Pseudomonadota</taxon>
        <taxon>Gammaproteobacteria</taxon>
        <taxon>Oceanospirillales</taxon>
        <taxon>Saccharospirillaceae</taxon>
        <taxon>Reinekea</taxon>
    </lineage>
</organism>
<accession>A0A4R3I0D5</accession>
<keyword evidence="1 3" id="KW-0238">DNA-binding</keyword>